<sequence>MNSKQITPDLILTDVKANFFGGQKRKFLPGLLIAIIRFLRRLNATGGKYSSLTEFHKDFPLVTQKKNGAGVNTFTVTVDGKDLAIRKDYDAIANFFRNDNHRYDFPSSAPHATQAWRDYVSWIEAILSFSDDSLDKLEQDVIDYVLGALPSQAIDPTTVKRDPPLFLQYLQSFDMTSRAGEPTGAAYQGTVFGYIRADAPHLQVEVGKVRTGSKREKRVGDIDARDGEKLVLSAEVKQYVVDEDDIGEFSEFSKLISQHQALGLVVALGFKGDAAKNIAKMGLEPLSRDDLIERVRIWDPLKQRIAISAILYYANFREQNSVLYERTRSFIASCEVSNLPISPKDPINAEAETADE</sequence>
<name>A0AAX1I9D1_STEMA</name>
<gene>
    <name evidence="1" type="ORF">GPNADHDJ_00653</name>
</gene>
<reference evidence="1 2" key="1">
    <citation type="submission" date="2020-08" db="EMBL/GenBank/DDBJ databases">
        <title>Phenotypic and transcriptomic analysis of seven clinical Stenotrophomonas maltophilia isolates identify a small set of shared and commonly regulated genes involved in biofilm lifestyle.</title>
        <authorList>
            <person name="Alio I."/>
            <person name="Gudzuhn M."/>
            <person name="Streit W."/>
        </authorList>
    </citation>
    <scope>NUCLEOTIDE SEQUENCE [LARGE SCALE GENOMIC DNA]</scope>
    <source>
        <strain evidence="1 2">UHH_SKK55</strain>
    </source>
</reference>
<dbReference type="RefSeq" id="WP_154350307.1">
    <property type="nucleotide sequence ID" value="NZ_CP040433.1"/>
</dbReference>
<dbReference type="AlphaFoldDB" id="A0AAX1I9D1"/>
<dbReference type="REBASE" id="441575">
    <property type="entry name" value="SmaH55ORF654P"/>
</dbReference>
<evidence type="ECO:0000313" key="1">
    <source>
        <dbReference type="EMBL" id="QNG76480.1"/>
    </source>
</evidence>
<dbReference type="EMBL" id="CP060025">
    <property type="protein sequence ID" value="QNG76480.1"/>
    <property type="molecule type" value="Genomic_DNA"/>
</dbReference>
<proteinExistence type="predicted"/>
<protein>
    <recommendedName>
        <fullName evidence="3">Restriction endonuclease</fullName>
    </recommendedName>
</protein>
<dbReference type="Proteomes" id="UP000515598">
    <property type="component" value="Chromosome"/>
</dbReference>
<accession>A0AAX1I9D1</accession>
<evidence type="ECO:0008006" key="3">
    <source>
        <dbReference type="Google" id="ProtNLM"/>
    </source>
</evidence>
<organism evidence="1 2">
    <name type="scientific">Stenotrophomonas maltophilia</name>
    <name type="common">Pseudomonas maltophilia</name>
    <name type="synonym">Xanthomonas maltophilia</name>
    <dbReference type="NCBI Taxonomy" id="40324"/>
    <lineage>
        <taxon>Bacteria</taxon>
        <taxon>Pseudomonadati</taxon>
        <taxon>Pseudomonadota</taxon>
        <taxon>Gammaproteobacteria</taxon>
        <taxon>Lysobacterales</taxon>
        <taxon>Lysobacteraceae</taxon>
        <taxon>Stenotrophomonas</taxon>
        <taxon>Stenotrophomonas maltophilia group</taxon>
    </lineage>
</organism>
<evidence type="ECO:0000313" key="2">
    <source>
        <dbReference type="Proteomes" id="UP000515598"/>
    </source>
</evidence>